<reference evidence="14" key="2">
    <citation type="submission" date="2020-09" db="EMBL/GenBank/DDBJ databases">
        <authorList>
            <person name="Sun Q."/>
            <person name="Zhou Y."/>
        </authorList>
    </citation>
    <scope>NUCLEOTIDE SEQUENCE</scope>
    <source>
        <strain evidence="14">CGMCC 4.7201</strain>
    </source>
</reference>
<evidence type="ECO:0000256" key="10">
    <source>
        <dbReference type="ARBA" id="ARBA00023136"/>
    </source>
</evidence>
<dbReference type="Pfam" id="PF06736">
    <property type="entry name" value="TMEM175"/>
    <property type="match status" value="1"/>
</dbReference>
<proteinExistence type="inferred from homology"/>
<feature type="transmembrane region" description="Helical" evidence="13">
    <location>
        <begin position="39"/>
        <end position="56"/>
    </location>
</feature>
<keyword evidence="8 13" id="KW-1133">Transmembrane helix</keyword>
<evidence type="ECO:0000256" key="6">
    <source>
        <dbReference type="ARBA" id="ARBA00022826"/>
    </source>
</evidence>
<comment type="similarity">
    <text evidence="2">Belongs to the TMEM175 family.</text>
</comment>
<sequence length="237" mass="24893">MEGAARTRARYGRTPYVADVDRAPVAVGRGGTDEGPERLSALSDGVFAIAMTLLVLDVSVPRGLDDAAFHEALRQALPNVGAYALSFAVIANFWSDHRRVLGGVPRVDASVVGLTLLGLALIALLPFPTSLLAEYGYEPLAVAIYSGSVAATNAVHLALLRTSHKRLGPPPDPLTARVRRLDAADLGSSVVVFGVAVPLAFVSPNVAMFFWIILVPAKRVIGGKRRRATAAGGDGTF</sequence>
<feature type="transmembrane region" description="Helical" evidence="13">
    <location>
        <begin position="107"/>
        <end position="127"/>
    </location>
</feature>
<keyword evidence="7" id="KW-0630">Potassium</keyword>
<reference evidence="14" key="1">
    <citation type="journal article" date="2014" name="Int. J. Syst. Evol. Microbiol.">
        <title>Complete genome sequence of Corynebacterium casei LMG S-19264T (=DSM 44701T), isolated from a smear-ripened cheese.</title>
        <authorList>
            <consortium name="US DOE Joint Genome Institute (JGI-PGF)"/>
            <person name="Walter F."/>
            <person name="Albersmeier A."/>
            <person name="Kalinowski J."/>
            <person name="Ruckert C."/>
        </authorList>
    </citation>
    <scope>NUCLEOTIDE SEQUENCE</scope>
    <source>
        <strain evidence="14">CGMCC 4.7201</strain>
    </source>
</reference>
<evidence type="ECO:0000256" key="8">
    <source>
        <dbReference type="ARBA" id="ARBA00022989"/>
    </source>
</evidence>
<evidence type="ECO:0000256" key="7">
    <source>
        <dbReference type="ARBA" id="ARBA00022958"/>
    </source>
</evidence>
<dbReference type="PANTHER" id="PTHR31462:SF5">
    <property type="entry name" value="ENDOSOMAL_LYSOSOMAL PROTON CHANNEL TMEM175"/>
    <property type="match status" value="1"/>
</dbReference>
<feature type="transmembrane region" description="Helical" evidence="13">
    <location>
        <begin position="76"/>
        <end position="95"/>
    </location>
</feature>
<dbReference type="GO" id="GO:0015252">
    <property type="term" value="F:proton channel activity"/>
    <property type="evidence" value="ECO:0007669"/>
    <property type="project" value="InterPro"/>
</dbReference>
<gene>
    <name evidence="14" type="ORF">GCM10012280_67350</name>
</gene>
<keyword evidence="6" id="KW-0631">Potassium channel</keyword>
<dbReference type="PANTHER" id="PTHR31462">
    <property type="entry name" value="ENDOSOMAL/LYSOSOMAL POTASSIUM CHANNEL TMEM175"/>
    <property type="match status" value="1"/>
</dbReference>
<keyword evidence="5 13" id="KW-0812">Transmembrane</keyword>
<evidence type="ECO:0008006" key="16">
    <source>
        <dbReference type="Google" id="ProtNLM"/>
    </source>
</evidence>
<feature type="transmembrane region" description="Helical" evidence="13">
    <location>
        <begin position="190"/>
        <end position="217"/>
    </location>
</feature>
<dbReference type="GO" id="GO:0005267">
    <property type="term" value="F:potassium channel activity"/>
    <property type="evidence" value="ECO:0007669"/>
    <property type="project" value="UniProtKB-KW"/>
</dbReference>
<evidence type="ECO:0000256" key="1">
    <source>
        <dbReference type="ARBA" id="ARBA00004141"/>
    </source>
</evidence>
<accession>A0A918E0X4</accession>
<keyword evidence="3" id="KW-0813">Transport</keyword>
<comment type="catalytic activity">
    <reaction evidence="12">
        <text>K(+)(in) = K(+)(out)</text>
        <dbReference type="Rhea" id="RHEA:29463"/>
        <dbReference type="ChEBI" id="CHEBI:29103"/>
    </reaction>
</comment>
<keyword evidence="10 13" id="KW-0472">Membrane</keyword>
<comment type="subcellular location">
    <subcellularLocation>
        <location evidence="1">Membrane</location>
        <topology evidence="1">Multi-pass membrane protein</topology>
    </subcellularLocation>
</comment>
<evidence type="ECO:0000256" key="11">
    <source>
        <dbReference type="ARBA" id="ARBA00023303"/>
    </source>
</evidence>
<keyword evidence="11" id="KW-0407">Ion channel</keyword>
<keyword evidence="4" id="KW-0633">Potassium transport</keyword>
<evidence type="ECO:0000256" key="3">
    <source>
        <dbReference type="ARBA" id="ARBA00022448"/>
    </source>
</evidence>
<dbReference type="GO" id="GO:0016020">
    <property type="term" value="C:membrane"/>
    <property type="evidence" value="ECO:0007669"/>
    <property type="project" value="UniProtKB-SubCell"/>
</dbReference>
<evidence type="ECO:0000256" key="12">
    <source>
        <dbReference type="ARBA" id="ARBA00034430"/>
    </source>
</evidence>
<evidence type="ECO:0000256" key="2">
    <source>
        <dbReference type="ARBA" id="ARBA00006920"/>
    </source>
</evidence>
<keyword evidence="9" id="KW-0406">Ion transport</keyword>
<evidence type="ECO:0000256" key="4">
    <source>
        <dbReference type="ARBA" id="ARBA00022538"/>
    </source>
</evidence>
<keyword evidence="15" id="KW-1185">Reference proteome</keyword>
<comment type="caution">
    <text evidence="14">The sequence shown here is derived from an EMBL/GenBank/DDBJ whole genome shotgun (WGS) entry which is preliminary data.</text>
</comment>
<organism evidence="14 15">
    <name type="scientific">Wenjunlia tyrosinilytica</name>
    <dbReference type="NCBI Taxonomy" id="1544741"/>
    <lineage>
        <taxon>Bacteria</taxon>
        <taxon>Bacillati</taxon>
        <taxon>Actinomycetota</taxon>
        <taxon>Actinomycetes</taxon>
        <taxon>Kitasatosporales</taxon>
        <taxon>Streptomycetaceae</taxon>
        <taxon>Wenjunlia</taxon>
    </lineage>
</organism>
<dbReference type="Proteomes" id="UP000641932">
    <property type="component" value="Unassembled WGS sequence"/>
</dbReference>
<dbReference type="InterPro" id="IPR010617">
    <property type="entry name" value="TMEM175-like"/>
</dbReference>
<evidence type="ECO:0000256" key="13">
    <source>
        <dbReference type="SAM" id="Phobius"/>
    </source>
</evidence>
<evidence type="ECO:0000256" key="5">
    <source>
        <dbReference type="ARBA" id="ARBA00022692"/>
    </source>
</evidence>
<evidence type="ECO:0000256" key="9">
    <source>
        <dbReference type="ARBA" id="ARBA00023065"/>
    </source>
</evidence>
<dbReference type="AlphaFoldDB" id="A0A918E0X4"/>
<name>A0A918E0X4_9ACTN</name>
<evidence type="ECO:0000313" key="15">
    <source>
        <dbReference type="Proteomes" id="UP000641932"/>
    </source>
</evidence>
<protein>
    <recommendedName>
        <fullName evidence="16">DUF1211 domain-containing protein</fullName>
    </recommendedName>
</protein>
<evidence type="ECO:0000313" key="14">
    <source>
        <dbReference type="EMBL" id="GGO99881.1"/>
    </source>
</evidence>
<dbReference type="EMBL" id="BMMS01000049">
    <property type="protein sequence ID" value="GGO99881.1"/>
    <property type="molecule type" value="Genomic_DNA"/>
</dbReference>